<keyword evidence="4" id="KW-1185">Reference proteome</keyword>
<keyword evidence="1" id="KW-0378">Hydrolase</keyword>
<dbReference type="InterPro" id="IPR029052">
    <property type="entry name" value="Metallo-depent_PP-like"/>
</dbReference>
<dbReference type="EMBL" id="PQVF01000025">
    <property type="protein sequence ID" value="POY34644.1"/>
    <property type="molecule type" value="Genomic_DNA"/>
</dbReference>
<dbReference type="GO" id="GO:0016787">
    <property type="term" value="F:hydrolase activity"/>
    <property type="evidence" value="ECO:0007669"/>
    <property type="project" value="UniProtKB-KW"/>
</dbReference>
<dbReference type="SUPFAM" id="SSF56300">
    <property type="entry name" value="Metallo-dependent phosphatases"/>
    <property type="match status" value="1"/>
</dbReference>
<dbReference type="Gene3D" id="3.60.21.10">
    <property type="match status" value="1"/>
</dbReference>
<dbReference type="Pfam" id="PF00149">
    <property type="entry name" value="Metallophos"/>
    <property type="match status" value="1"/>
</dbReference>
<dbReference type="InterPro" id="IPR006311">
    <property type="entry name" value="TAT_signal"/>
</dbReference>
<dbReference type="Proteomes" id="UP000236893">
    <property type="component" value="Unassembled WGS sequence"/>
</dbReference>
<dbReference type="GO" id="GO:0000166">
    <property type="term" value="F:nucleotide binding"/>
    <property type="evidence" value="ECO:0007669"/>
    <property type="project" value="UniProtKB-KW"/>
</dbReference>
<gene>
    <name evidence="3" type="ORF">C3K47_19200</name>
</gene>
<evidence type="ECO:0000313" key="3">
    <source>
        <dbReference type="EMBL" id="POY34644.1"/>
    </source>
</evidence>
<dbReference type="PANTHER" id="PTHR11575:SF24">
    <property type="entry name" value="5'-NUCLEOTIDASE"/>
    <property type="match status" value="1"/>
</dbReference>
<reference evidence="3 4" key="1">
    <citation type="submission" date="2018-01" db="EMBL/GenBank/DDBJ databases">
        <authorList>
            <person name="Gaut B.S."/>
            <person name="Morton B.R."/>
            <person name="Clegg M.T."/>
            <person name="Duvall M.R."/>
        </authorList>
    </citation>
    <scope>NUCLEOTIDE SEQUENCE [LARGE SCALE GENOMIC DNA]</scope>
    <source>
        <strain evidence="3 4">HR-AV</strain>
    </source>
</reference>
<keyword evidence="1" id="KW-0547">Nucleotide-binding</keyword>
<feature type="domain" description="Calcineurin-like phosphoesterase" evidence="2">
    <location>
        <begin position="46"/>
        <end position="238"/>
    </location>
</feature>
<dbReference type="GO" id="GO:0009166">
    <property type="term" value="P:nucleotide catabolic process"/>
    <property type="evidence" value="ECO:0007669"/>
    <property type="project" value="InterPro"/>
</dbReference>
<protein>
    <recommendedName>
        <fullName evidence="2">Calcineurin-like phosphoesterase domain-containing protein</fullName>
    </recommendedName>
</protein>
<sequence length="304" mass="33834">MTNNRRTFLRTGSALAGIFLLNKPIKALGASAQKVMTLENLHNSLVIYHTNDLHGTIGDDLLNNEGVRFISKSYKNNDTLGFLLDAGDFLNGLGETAYDKKVIQLMNQTGYHAATLGNKEMANGEDHLAALTQYVNFNLINCNYTFTNPVLQTKVLPYAIFKSGQLRIGITGVGPKVQNITGFKNPYKSATEIANKLKLEKNCDVVICLSHLGTDSKHFNNKDLALESENIDIIIGGHGENKQLNALVLRNKLKQEVIIRQGAENGSMLGKMTFDHNDQKEFRAMEFRKFRPQNHQVSPIEIVT</sequence>
<dbReference type="InterPro" id="IPR006179">
    <property type="entry name" value="5_nucleotidase/apyrase"/>
</dbReference>
<evidence type="ECO:0000313" key="4">
    <source>
        <dbReference type="Proteomes" id="UP000236893"/>
    </source>
</evidence>
<proteinExistence type="inferred from homology"/>
<dbReference type="InterPro" id="IPR004843">
    <property type="entry name" value="Calcineurin-like_PHP"/>
</dbReference>
<evidence type="ECO:0000259" key="2">
    <source>
        <dbReference type="Pfam" id="PF00149"/>
    </source>
</evidence>
<dbReference type="PRINTS" id="PR01607">
    <property type="entry name" value="APYRASEFAMLY"/>
</dbReference>
<dbReference type="RefSeq" id="WP_103790788.1">
    <property type="nucleotide sequence ID" value="NZ_PQVF01000025.1"/>
</dbReference>
<comment type="caution">
    <text evidence="3">The sequence shown here is derived from an EMBL/GenBank/DDBJ whole genome shotgun (WGS) entry which is preliminary data.</text>
</comment>
<dbReference type="PANTHER" id="PTHR11575">
    <property type="entry name" value="5'-NUCLEOTIDASE-RELATED"/>
    <property type="match status" value="1"/>
</dbReference>
<organism evidence="3 4">
    <name type="scientific">Solitalea longa</name>
    <dbReference type="NCBI Taxonomy" id="2079460"/>
    <lineage>
        <taxon>Bacteria</taxon>
        <taxon>Pseudomonadati</taxon>
        <taxon>Bacteroidota</taxon>
        <taxon>Sphingobacteriia</taxon>
        <taxon>Sphingobacteriales</taxon>
        <taxon>Sphingobacteriaceae</taxon>
        <taxon>Solitalea</taxon>
    </lineage>
</organism>
<evidence type="ECO:0000256" key="1">
    <source>
        <dbReference type="RuleBase" id="RU362119"/>
    </source>
</evidence>
<comment type="similarity">
    <text evidence="1">Belongs to the 5'-nucleotidase family.</text>
</comment>
<dbReference type="AlphaFoldDB" id="A0A2S4ZW95"/>
<name>A0A2S4ZW95_9SPHI</name>
<dbReference type="PROSITE" id="PS51318">
    <property type="entry name" value="TAT"/>
    <property type="match status" value="1"/>
</dbReference>
<dbReference type="OrthoDB" id="9775118at2"/>
<accession>A0A2S4ZW95</accession>